<dbReference type="PANTHER" id="PTHR31912">
    <property type="entry name" value="IP13529P"/>
    <property type="match status" value="1"/>
</dbReference>
<proteinExistence type="predicted"/>
<accession>A0ABR3N3B4</accession>
<comment type="caution">
    <text evidence="1">The sequence shown here is derived from an EMBL/GenBank/DDBJ whole genome shotgun (WGS) entry which is preliminary data.</text>
</comment>
<dbReference type="Proteomes" id="UP001558613">
    <property type="component" value="Unassembled WGS sequence"/>
</dbReference>
<keyword evidence="2" id="KW-1185">Reference proteome</keyword>
<evidence type="ECO:0000313" key="2">
    <source>
        <dbReference type="Proteomes" id="UP001558613"/>
    </source>
</evidence>
<gene>
    <name evidence="1" type="ORF">QQF64_030358</name>
</gene>
<dbReference type="PANTHER" id="PTHR31912:SF34">
    <property type="entry name" value="NOTOCHORD-RELATED PROTEIN"/>
    <property type="match status" value="1"/>
</dbReference>
<evidence type="ECO:0000313" key="1">
    <source>
        <dbReference type="EMBL" id="KAL1271342.1"/>
    </source>
</evidence>
<sequence length="414" mass="48196">MVSYKDLRSHVNEDGVVIRSSQVHQYHLQALRESPGISKQTYGVVSECPFTELDYFDVTTTFPPDLMHNFLEGVVPLVITKVIQALHVSHVVSLSQINAELDAFRIGKNDRGNIPQKLPNTVLKQNTLPGSAAQKWCLFRILPFVIGHYIPEGEVHWDIYLKCREIGDVILSPTIPRRIIPFLSLQIGEFLSSFQSVFPETFTPKLHYLIHLPQLILKFGPLRQLWCMRFEGKHQYFKRLAHSTCNFKNISYTLAKRHQLKQCWELTSLDCLQQNTYTEGERAIPFRALLQEIQKCVLERSEAEDIQGEERVGVFSSLTTNNVKYCLGDNFVIEVVEEDIPVFIKIVKILRFRGAWMIFGKLRIPKTFERHYHAFKLEDHDEWILVQPGQEKEYHPLDTYVHDDTNYITLYHRV</sequence>
<reference evidence="1 2" key="1">
    <citation type="submission" date="2023-09" db="EMBL/GenBank/DDBJ databases">
        <authorList>
            <person name="Wang M."/>
        </authorList>
    </citation>
    <scope>NUCLEOTIDE SEQUENCE [LARGE SCALE GENOMIC DNA]</scope>
    <source>
        <strain evidence="1">GT-2023</strain>
        <tissue evidence="1">Liver</tissue>
    </source>
</reference>
<dbReference type="EMBL" id="JAYMGO010000007">
    <property type="protein sequence ID" value="KAL1271342.1"/>
    <property type="molecule type" value="Genomic_DNA"/>
</dbReference>
<name>A0ABR3N3B4_9TELE</name>
<protein>
    <submittedName>
        <fullName evidence="1">Uncharacterized protein</fullName>
    </submittedName>
</protein>
<organism evidence="1 2">
    <name type="scientific">Cirrhinus molitorella</name>
    <name type="common">mud carp</name>
    <dbReference type="NCBI Taxonomy" id="172907"/>
    <lineage>
        <taxon>Eukaryota</taxon>
        <taxon>Metazoa</taxon>
        <taxon>Chordata</taxon>
        <taxon>Craniata</taxon>
        <taxon>Vertebrata</taxon>
        <taxon>Euteleostomi</taxon>
        <taxon>Actinopterygii</taxon>
        <taxon>Neopterygii</taxon>
        <taxon>Teleostei</taxon>
        <taxon>Ostariophysi</taxon>
        <taxon>Cypriniformes</taxon>
        <taxon>Cyprinidae</taxon>
        <taxon>Labeoninae</taxon>
        <taxon>Labeonini</taxon>
        <taxon>Cirrhinus</taxon>
    </lineage>
</organism>